<keyword evidence="1" id="KW-1133">Transmembrane helix</keyword>
<feature type="transmembrane region" description="Helical" evidence="1">
    <location>
        <begin position="23"/>
        <end position="45"/>
    </location>
</feature>
<sequence length="149" mass="17282">MSFRRFIYETAHYLSKNATMNKVMFIIGAPSLLFTGIQTFSFMLLHDSTAKRLYELIDADMTDHLMELVSDELRFYETDFVSDDEKFWEQSGRQINKPYTFLVSNDMESHVLGCAGHKVGCSVILPHYLNFDNARDINENSECAFRIIV</sequence>
<accession>A0A915L871</accession>
<dbReference type="AlphaFoldDB" id="A0A915L871"/>
<evidence type="ECO:0000256" key="1">
    <source>
        <dbReference type="SAM" id="Phobius"/>
    </source>
</evidence>
<organism evidence="2 3">
    <name type="scientific">Romanomermis culicivorax</name>
    <name type="common">Nematode worm</name>
    <dbReference type="NCBI Taxonomy" id="13658"/>
    <lineage>
        <taxon>Eukaryota</taxon>
        <taxon>Metazoa</taxon>
        <taxon>Ecdysozoa</taxon>
        <taxon>Nematoda</taxon>
        <taxon>Enoplea</taxon>
        <taxon>Dorylaimia</taxon>
        <taxon>Mermithida</taxon>
        <taxon>Mermithoidea</taxon>
        <taxon>Mermithidae</taxon>
        <taxon>Romanomermis</taxon>
    </lineage>
</organism>
<protein>
    <submittedName>
        <fullName evidence="3">ABC transporter permease</fullName>
    </submittedName>
</protein>
<keyword evidence="1" id="KW-0812">Transmembrane</keyword>
<reference evidence="3" key="1">
    <citation type="submission" date="2022-11" db="UniProtKB">
        <authorList>
            <consortium name="WormBaseParasite"/>
        </authorList>
    </citation>
    <scope>IDENTIFICATION</scope>
</reference>
<evidence type="ECO:0000313" key="3">
    <source>
        <dbReference type="WBParaSite" id="nRc.2.0.1.t47012-RA"/>
    </source>
</evidence>
<name>A0A915L871_ROMCU</name>
<proteinExistence type="predicted"/>
<dbReference type="WBParaSite" id="nRc.2.0.1.t47012-RA">
    <property type="protein sequence ID" value="nRc.2.0.1.t47012-RA"/>
    <property type="gene ID" value="nRc.2.0.1.g47012"/>
</dbReference>
<dbReference type="Proteomes" id="UP000887565">
    <property type="component" value="Unplaced"/>
</dbReference>
<evidence type="ECO:0000313" key="2">
    <source>
        <dbReference type="Proteomes" id="UP000887565"/>
    </source>
</evidence>
<keyword evidence="2" id="KW-1185">Reference proteome</keyword>
<keyword evidence="1" id="KW-0472">Membrane</keyword>